<organism evidence="1 2">
    <name type="scientific">Streptomyces pseudovenezuelae</name>
    <dbReference type="NCBI Taxonomy" id="67350"/>
    <lineage>
        <taxon>Bacteria</taxon>
        <taxon>Bacillati</taxon>
        <taxon>Actinomycetota</taxon>
        <taxon>Actinomycetes</taxon>
        <taxon>Kitasatosporales</taxon>
        <taxon>Streptomycetaceae</taxon>
        <taxon>Streptomyces</taxon>
        <taxon>Streptomyces aurantiacus group</taxon>
    </lineage>
</organism>
<name>A0ABT6LZX2_9ACTN</name>
<sequence length="74" mass="8086">MISMSLCWKGDVLASPAMKRSSMSTRGTAVHEVLRRAYAWSVGEVDTWSYPSVSDQIVEISSANSSGVQLGFSW</sequence>
<proteinExistence type="predicted"/>
<comment type="caution">
    <text evidence="1">The sequence shown here is derived from an EMBL/GenBank/DDBJ whole genome shotgun (WGS) entry which is preliminary data.</text>
</comment>
<dbReference type="Proteomes" id="UP001160499">
    <property type="component" value="Unassembled WGS sequence"/>
</dbReference>
<reference evidence="1 2" key="1">
    <citation type="submission" date="2023-04" db="EMBL/GenBank/DDBJ databases">
        <title>Forest soil microbial communities from Buena Vista Peninsula, Colon Province, Panama.</title>
        <authorList>
            <person name="Bouskill N."/>
        </authorList>
    </citation>
    <scope>NUCLEOTIDE SEQUENCE [LARGE SCALE GENOMIC DNA]</scope>
    <source>
        <strain evidence="1 2">GGS1</strain>
    </source>
</reference>
<evidence type="ECO:0000313" key="2">
    <source>
        <dbReference type="Proteomes" id="UP001160499"/>
    </source>
</evidence>
<keyword evidence="2" id="KW-1185">Reference proteome</keyword>
<accession>A0ABT6LZX2</accession>
<gene>
    <name evidence="1" type="ORF">M2283_009202</name>
</gene>
<dbReference type="EMBL" id="JARXVH010000026">
    <property type="protein sequence ID" value="MDH6221855.1"/>
    <property type="molecule type" value="Genomic_DNA"/>
</dbReference>
<evidence type="ECO:0008006" key="3">
    <source>
        <dbReference type="Google" id="ProtNLM"/>
    </source>
</evidence>
<protein>
    <recommendedName>
        <fullName evidence="3">PD-(D/E)XK endonuclease-like domain-containing protein</fullName>
    </recommendedName>
</protein>
<evidence type="ECO:0000313" key="1">
    <source>
        <dbReference type="EMBL" id="MDH6221855.1"/>
    </source>
</evidence>